<dbReference type="InterPro" id="IPR010259">
    <property type="entry name" value="S8pro/Inhibitor_I9"/>
</dbReference>
<dbReference type="InterPro" id="IPR036852">
    <property type="entry name" value="Peptidase_S8/S53_dom_sf"/>
</dbReference>
<accession>A0ABR9APN8</accession>
<dbReference type="PROSITE" id="PS00136">
    <property type="entry name" value="SUBTILASE_ASP"/>
    <property type="match status" value="1"/>
</dbReference>
<dbReference type="CDD" id="cd04077">
    <property type="entry name" value="Peptidases_S8_PCSK9_ProteinaseK_like"/>
    <property type="match status" value="1"/>
</dbReference>
<keyword evidence="2 5" id="KW-0645">Protease</keyword>
<dbReference type="InterPro" id="IPR000209">
    <property type="entry name" value="Peptidase_S8/S53_dom"/>
</dbReference>
<dbReference type="EMBL" id="JACYTQ010000007">
    <property type="protein sequence ID" value="MBD8490539.1"/>
    <property type="molecule type" value="Genomic_DNA"/>
</dbReference>
<keyword evidence="10" id="KW-1185">Reference proteome</keyword>
<dbReference type="PROSITE" id="PS51892">
    <property type="entry name" value="SUBTILASE"/>
    <property type="match status" value="1"/>
</dbReference>
<reference evidence="9 10" key="1">
    <citation type="submission" date="2020-09" db="EMBL/GenBank/DDBJ databases">
        <title>Echinicola sp. CAU 1574 isolated from sand of Sido Beach.</title>
        <authorList>
            <person name="Kim W."/>
        </authorList>
    </citation>
    <scope>NUCLEOTIDE SEQUENCE [LARGE SCALE GENOMIC DNA]</scope>
    <source>
        <strain evidence="9 10">CAU 1574</strain>
    </source>
</reference>
<feature type="active site" description="Charge relay system" evidence="5">
    <location>
        <position position="145"/>
    </location>
</feature>
<dbReference type="PROSITE" id="PS00138">
    <property type="entry name" value="SUBTILASE_SER"/>
    <property type="match status" value="1"/>
</dbReference>
<name>A0ABR9APN8_9BACT</name>
<proteinExistence type="inferred from homology"/>
<evidence type="ECO:0000259" key="8">
    <source>
        <dbReference type="Pfam" id="PF05922"/>
    </source>
</evidence>
<organism evidence="9 10">
    <name type="scientific">Echinicola arenosa</name>
    <dbReference type="NCBI Taxonomy" id="2774144"/>
    <lineage>
        <taxon>Bacteria</taxon>
        <taxon>Pseudomonadati</taxon>
        <taxon>Bacteroidota</taxon>
        <taxon>Cytophagia</taxon>
        <taxon>Cytophagales</taxon>
        <taxon>Cyclobacteriaceae</taxon>
        <taxon>Echinicola</taxon>
    </lineage>
</organism>
<evidence type="ECO:0000256" key="5">
    <source>
        <dbReference type="PROSITE-ProRule" id="PRU01240"/>
    </source>
</evidence>
<keyword evidence="3 5" id="KW-0378">Hydrolase</keyword>
<feature type="active site" description="Charge relay system" evidence="5">
    <location>
        <position position="339"/>
    </location>
</feature>
<feature type="domain" description="Peptidase S8/S53" evidence="7">
    <location>
        <begin position="143"/>
        <end position="349"/>
    </location>
</feature>
<evidence type="ECO:0000256" key="2">
    <source>
        <dbReference type="ARBA" id="ARBA00022670"/>
    </source>
</evidence>
<evidence type="ECO:0000256" key="3">
    <source>
        <dbReference type="ARBA" id="ARBA00022801"/>
    </source>
</evidence>
<dbReference type="InterPro" id="IPR034193">
    <property type="entry name" value="PCSK9_ProteinaseK-like"/>
</dbReference>
<evidence type="ECO:0000256" key="4">
    <source>
        <dbReference type="ARBA" id="ARBA00022825"/>
    </source>
</evidence>
<dbReference type="SUPFAM" id="SSF52743">
    <property type="entry name" value="Subtilisin-like"/>
    <property type="match status" value="1"/>
</dbReference>
<comment type="similarity">
    <text evidence="1 5 6">Belongs to the peptidase S8 family.</text>
</comment>
<dbReference type="InterPro" id="IPR037045">
    <property type="entry name" value="S8pro/Inhibitor_I9_sf"/>
</dbReference>
<feature type="domain" description="Inhibitor I9" evidence="8">
    <location>
        <begin position="16"/>
        <end position="98"/>
    </location>
</feature>
<evidence type="ECO:0000313" key="9">
    <source>
        <dbReference type="EMBL" id="MBD8490539.1"/>
    </source>
</evidence>
<dbReference type="InterPro" id="IPR050131">
    <property type="entry name" value="Peptidase_S8_subtilisin-like"/>
</dbReference>
<evidence type="ECO:0000256" key="6">
    <source>
        <dbReference type="RuleBase" id="RU003355"/>
    </source>
</evidence>
<dbReference type="Gene3D" id="3.40.50.200">
    <property type="entry name" value="Peptidase S8/S53 domain"/>
    <property type="match status" value="1"/>
</dbReference>
<dbReference type="Gene3D" id="3.30.70.80">
    <property type="entry name" value="Peptidase S8 propeptide/proteinase inhibitor I9"/>
    <property type="match status" value="1"/>
</dbReference>
<dbReference type="InterPro" id="IPR023827">
    <property type="entry name" value="Peptidase_S8_Asp-AS"/>
</dbReference>
<dbReference type="InterPro" id="IPR023828">
    <property type="entry name" value="Peptidase_S8_Ser-AS"/>
</dbReference>
<dbReference type="PANTHER" id="PTHR43806">
    <property type="entry name" value="PEPTIDASE S8"/>
    <property type="match status" value="1"/>
</dbReference>
<dbReference type="SUPFAM" id="SSF54897">
    <property type="entry name" value="Protease propeptides/inhibitors"/>
    <property type="match status" value="1"/>
</dbReference>
<dbReference type="InterPro" id="IPR015500">
    <property type="entry name" value="Peptidase_S8_subtilisin-rel"/>
</dbReference>
<evidence type="ECO:0000256" key="1">
    <source>
        <dbReference type="ARBA" id="ARBA00011073"/>
    </source>
</evidence>
<dbReference type="RefSeq" id="WP_192011415.1">
    <property type="nucleotide sequence ID" value="NZ_JACYTQ010000007.1"/>
</dbReference>
<dbReference type="Pfam" id="PF05922">
    <property type="entry name" value="Inhibitor_I9"/>
    <property type="match status" value="1"/>
</dbReference>
<dbReference type="PRINTS" id="PR00723">
    <property type="entry name" value="SUBTILISIN"/>
</dbReference>
<gene>
    <name evidence="9" type="ORF">IFO69_17435</name>
</gene>
<protein>
    <submittedName>
        <fullName evidence="9">S8 family peptidase</fullName>
    </submittedName>
</protein>
<dbReference type="Proteomes" id="UP000647133">
    <property type="component" value="Unassembled WGS sequence"/>
</dbReference>
<dbReference type="InterPro" id="IPR022398">
    <property type="entry name" value="Peptidase_S8_His-AS"/>
</dbReference>
<evidence type="ECO:0000313" key="10">
    <source>
        <dbReference type="Proteomes" id="UP000647133"/>
    </source>
</evidence>
<comment type="caution">
    <text evidence="9">The sequence shown here is derived from an EMBL/GenBank/DDBJ whole genome shotgun (WGS) entry which is preliminary data.</text>
</comment>
<dbReference type="PROSITE" id="PS00137">
    <property type="entry name" value="SUBTILASE_HIS"/>
    <property type="match status" value="1"/>
</dbReference>
<keyword evidence="4 5" id="KW-0720">Serine protease</keyword>
<dbReference type="PANTHER" id="PTHR43806:SF11">
    <property type="entry name" value="CEREVISIN-RELATED"/>
    <property type="match status" value="1"/>
</dbReference>
<evidence type="ECO:0000259" key="7">
    <source>
        <dbReference type="Pfam" id="PF00082"/>
    </source>
</evidence>
<sequence length="378" mass="40718">MAKEATEEPEFISDQYIIVIDDVGINARMEESPGDLYDYVKSKVMDLMYGIENREEKIERIFTRNFQGFSVKLSTEELMFLSSKKGVKEIEQDKVIKLPGQPSSLVGPSIKKSQKEKEGDMVPLGVARVGGPIKYKGKNVAFIMDTGIDLEHSDLNVKESKGFNAIKNGLDGECLQDYHGHGTHVAGILGAKLDGKGIAGVAAGAKVIPVKILDRNGRGSLSGFLEAIDFINEYGQCGDVVNLSITGGISPIVDDAILKTSQKGIFFVIAAGNDGVDANFISPARVNGEYVYTVSAMDSQDKFTYFSNYGSPPIDWCAPGSGVLSTWIENRYEYNSGTSMAAPHVAGLVLLGGPKIGGYVKNDPDGDPDPIAVYKAPK</sequence>
<dbReference type="Pfam" id="PF00082">
    <property type="entry name" value="Peptidase_S8"/>
    <property type="match status" value="1"/>
</dbReference>
<feature type="active site" description="Charge relay system" evidence="5">
    <location>
        <position position="181"/>
    </location>
</feature>